<evidence type="ECO:0000313" key="3">
    <source>
        <dbReference type="Proteomes" id="UP001240678"/>
    </source>
</evidence>
<dbReference type="Proteomes" id="UP001240678">
    <property type="component" value="Unassembled WGS sequence"/>
</dbReference>
<accession>A0AAI9YTS0</accession>
<organism evidence="2 3">
    <name type="scientific">Colletotrichum costaricense</name>
    <dbReference type="NCBI Taxonomy" id="1209916"/>
    <lineage>
        <taxon>Eukaryota</taxon>
        <taxon>Fungi</taxon>
        <taxon>Dikarya</taxon>
        <taxon>Ascomycota</taxon>
        <taxon>Pezizomycotina</taxon>
        <taxon>Sordariomycetes</taxon>
        <taxon>Hypocreomycetidae</taxon>
        <taxon>Glomerellales</taxon>
        <taxon>Glomerellaceae</taxon>
        <taxon>Colletotrichum</taxon>
        <taxon>Colletotrichum acutatum species complex</taxon>
    </lineage>
</organism>
<reference evidence="2 3" key="1">
    <citation type="submission" date="2016-10" db="EMBL/GenBank/DDBJ databases">
        <title>The genome sequence of Colletotrichum fioriniae PJ7.</title>
        <authorList>
            <person name="Baroncelli R."/>
        </authorList>
    </citation>
    <scope>NUCLEOTIDE SEQUENCE [LARGE SCALE GENOMIC DNA]</scope>
    <source>
        <strain evidence="2 3">IMI 309622</strain>
    </source>
</reference>
<comment type="caution">
    <text evidence="2">The sequence shown here is derived from an EMBL/GenBank/DDBJ whole genome shotgun (WGS) entry which is preliminary data.</text>
</comment>
<dbReference type="AlphaFoldDB" id="A0AAI9YTS0"/>
<proteinExistence type="predicted"/>
<feature type="region of interest" description="Disordered" evidence="1">
    <location>
        <begin position="35"/>
        <end position="54"/>
    </location>
</feature>
<sequence>PAGPRPSLLRELYAVLNQIGYLESTVSDFAVRQVTQNGPQGEQPRPPANPQYHSTQYTTPYTGNFGRSLRHNHVPDHFYHLLTDQVVQDSSATDTSNLENSILLVTTSSRSRALSKKSQTLELTQDASFRCKLMYKKKLIIPPFLTPVIPSPSPSSSHLTHTTPTQPSLTTIQTPLHLQLNTNTTKPPKCAPPSPSSPSSPPPSPPASTALAPTPSAATPGSTARPRAASVSASPASTPRSASDALAALSKCKYPTE</sequence>
<feature type="compositionally biased region" description="Low complexity" evidence="1">
    <location>
        <begin position="207"/>
        <end position="245"/>
    </location>
</feature>
<keyword evidence="3" id="KW-1185">Reference proteome</keyword>
<dbReference type="EMBL" id="MOOE01000010">
    <property type="protein sequence ID" value="KAK1522332.1"/>
    <property type="molecule type" value="Genomic_DNA"/>
</dbReference>
<feature type="non-terminal residue" evidence="2">
    <location>
        <position position="1"/>
    </location>
</feature>
<feature type="region of interest" description="Disordered" evidence="1">
    <location>
        <begin position="151"/>
        <end position="257"/>
    </location>
</feature>
<evidence type="ECO:0000313" key="2">
    <source>
        <dbReference type="EMBL" id="KAK1522332.1"/>
    </source>
</evidence>
<dbReference type="GeneID" id="85341747"/>
<feature type="compositionally biased region" description="Low complexity" evidence="1">
    <location>
        <begin position="154"/>
        <end position="175"/>
    </location>
</feature>
<gene>
    <name evidence="2" type="ORF">CCOS01_10044</name>
</gene>
<dbReference type="RefSeq" id="XP_060311365.1">
    <property type="nucleotide sequence ID" value="XM_060458200.1"/>
</dbReference>
<evidence type="ECO:0000256" key="1">
    <source>
        <dbReference type="SAM" id="MobiDB-lite"/>
    </source>
</evidence>
<name>A0AAI9YTS0_9PEZI</name>
<feature type="compositionally biased region" description="Pro residues" evidence="1">
    <location>
        <begin position="189"/>
        <end position="206"/>
    </location>
</feature>
<protein>
    <submittedName>
        <fullName evidence="2">Uncharacterized protein</fullName>
    </submittedName>
</protein>